<proteinExistence type="predicted"/>
<dbReference type="OMA" id="EQQDHHD"/>
<dbReference type="PANTHER" id="PTHR11886:SF39">
    <property type="entry name" value="DYNEIN LIGHT CHAIN"/>
    <property type="match status" value="1"/>
</dbReference>
<name>A0A0K9PAT7_ZOSMR</name>
<dbReference type="GO" id="GO:0005868">
    <property type="term" value="C:cytoplasmic dynein complex"/>
    <property type="evidence" value="ECO:0000318"/>
    <property type="project" value="GO_Central"/>
</dbReference>
<dbReference type="Pfam" id="PF01221">
    <property type="entry name" value="Dynein_light"/>
    <property type="match status" value="1"/>
</dbReference>
<dbReference type="GO" id="GO:0007017">
    <property type="term" value="P:microtubule-based process"/>
    <property type="evidence" value="ECO:0007669"/>
    <property type="project" value="InterPro"/>
</dbReference>
<organism evidence="2 3">
    <name type="scientific">Zostera marina</name>
    <name type="common">Eelgrass</name>
    <dbReference type="NCBI Taxonomy" id="29655"/>
    <lineage>
        <taxon>Eukaryota</taxon>
        <taxon>Viridiplantae</taxon>
        <taxon>Streptophyta</taxon>
        <taxon>Embryophyta</taxon>
        <taxon>Tracheophyta</taxon>
        <taxon>Spermatophyta</taxon>
        <taxon>Magnoliopsida</taxon>
        <taxon>Liliopsida</taxon>
        <taxon>Zosteraceae</taxon>
        <taxon>Zostera</taxon>
    </lineage>
</organism>
<dbReference type="AlphaFoldDB" id="A0A0K9PAT7"/>
<dbReference type="Proteomes" id="UP000036987">
    <property type="component" value="Unassembled WGS sequence"/>
</dbReference>
<evidence type="ECO:0000313" key="3">
    <source>
        <dbReference type="Proteomes" id="UP000036987"/>
    </source>
</evidence>
<dbReference type="CDD" id="cd21452">
    <property type="entry name" value="DLC-like_DYNLL1_DYNLL2"/>
    <property type="match status" value="1"/>
</dbReference>
<comment type="caution">
    <text evidence="2">The sequence shown here is derived from an EMBL/GenBank/DDBJ whole genome shotgun (WGS) entry which is preliminary data.</text>
</comment>
<dbReference type="Gene3D" id="3.30.740.10">
    <property type="entry name" value="Protein Inhibitor Of Neuronal Nitric Oxide Synthase"/>
    <property type="match status" value="1"/>
</dbReference>
<accession>A0A0K9PAT7</accession>
<dbReference type="InterPro" id="IPR001372">
    <property type="entry name" value="Dynein_light_chain_typ-1/2"/>
</dbReference>
<dbReference type="SMART" id="SM01375">
    <property type="entry name" value="Dynein_light"/>
    <property type="match status" value="1"/>
</dbReference>
<feature type="region of interest" description="Disordered" evidence="1">
    <location>
        <begin position="45"/>
        <end position="75"/>
    </location>
</feature>
<dbReference type="STRING" id="29655.A0A0K9PAT7"/>
<sequence length="181" mass="20857">MRGEEEVVVMEKASEELERRSRYLSSLIQQQKKKEEQAAAREAIEAMSLKTEPEMKIANDDDDSKKIKKKKKKNVEEEVTSRKLEQLKVRIRACDMSPELQKRAFRCARDLLASMPKLDSKRLALTLKKEFDSSYGPAWHCIVGTSFGSYVTHSLGGFLYFSIDKVYILLFRTTVEPLGHH</sequence>
<protein>
    <submittedName>
        <fullName evidence="2">Putative Cytoplasmic dynein light chain</fullName>
    </submittedName>
</protein>
<dbReference type="OrthoDB" id="10033309at2759"/>
<feature type="compositionally biased region" description="Basic and acidic residues" evidence="1">
    <location>
        <begin position="51"/>
        <end position="65"/>
    </location>
</feature>
<dbReference type="PANTHER" id="PTHR11886">
    <property type="entry name" value="DYNEIN LIGHT CHAIN"/>
    <property type="match status" value="1"/>
</dbReference>
<dbReference type="SUPFAM" id="SSF54648">
    <property type="entry name" value="DLC"/>
    <property type="match status" value="1"/>
</dbReference>
<reference evidence="3" key="1">
    <citation type="journal article" date="2016" name="Nature">
        <title>The genome of the seagrass Zostera marina reveals angiosperm adaptation to the sea.</title>
        <authorList>
            <person name="Olsen J.L."/>
            <person name="Rouze P."/>
            <person name="Verhelst B."/>
            <person name="Lin Y.-C."/>
            <person name="Bayer T."/>
            <person name="Collen J."/>
            <person name="Dattolo E."/>
            <person name="De Paoli E."/>
            <person name="Dittami S."/>
            <person name="Maumus F."/>
            <person name="Michel G."/>
            <person name="Kersting A."/>
            <person name="Lauritano C."/>
            <person name="Lohaus R."/>
            <person name="Toepel M."/>
            <person name="Tonon T."/>
            <person name="Vanneste K."/>
            <person name="Amirebrahimi M."/>
            <person name="Brakel J."/>
            <person name="Bostroem C."/>
            <person name="Chovatia M."/>
            <person name="Grimwood J."/>
            <person name="Jenkins J.W."/>
            <person name="Jueterbock A."/>
            <person name="Mraz A."/>
            <person name="Stam W.T."/>
            <person name="Tice H."/>
            <person name="Bornberg-Bauer E."/>
            <person name="Green P.J."/>
            <person name="Pearson G.A."/>
            <person name="Procaccini G."/>
            <person name="Duarte C.M."/>
            <person name="Schmutz J."/>
            <person name="Reusch T.B.H."/>
            <person name="Van de Peer Y."/>
        </authorList>
    </citation>
    <scope>NUCLEOTIDE SEQUENCE [LARGE SCALE GENOMIC DNA]</scope>
    <source>
        <strain evidence="3">cv. Finnish</strain>
    </source>
</reference>
<evidence type="ECO:0000256" key="1">
    <source>
        <dbReference type="SAM" id="MobiDB-lite"/>
    </source>
</evidence>
<evidence type="ECO:0000313" key="2">
    <source>
        <dbReference type="EMBL" id="KMZ65295.1"/>
    </source>
</evidence>
<dbReference type="EMBL" id="LFYR01001054">
    <property type="protein sequence ID" value="KMZ65295.1"/>
    <property type="molecule type" value="Genomic_DNA"/>
</dbReference>
<dbReference type="GO" id="GO:0045505">
    <property type="term" value="F:dynein intermediate chain binding"/>
    <property type="evidence" value="ECO:0000318"/>
    <property type="project" value="GO_Central"/>
</dbReference>
<keyword evidence="3" id="KW-1185">Reference proteome</keyword>
<gene>
    <name evidence="2" type="ORF">ZOSMA_32G00800</name>
</gene>
<dbReference type="FunFam" id="3.30.740.10:FF:000003">
    <property type="entry name" value="Dynein light chain"/>
    <property type="match status" value="1"/>
</dbReference>
<dbReference type="InterPro" id="IPR037177">
    <property type="entry name" value="DLC_sf"/>
</dbReference>